<dbReference type="FunFam" id="2.60.200.10:FF:000003">
    <property type="entry name" value="Interferon regulatory factor 5"/>
    <property type="match status" value="1"/>
</dbReference>
<proteinExistence type="predicted"/>
<name>M7AZM7_CHEMY</name>
<keyword evidence="8" id="KW-0539">Nucleus</keyword>
<keyword evidence="3" id="KW-0963">Cytoplasm</keyword>
<accession>M7AZM7</accession>
<sequence length="472" mass="53387">MNAHPRRIRLKPWLIAQVNSNQYPGLQWVNPERKLFCIPWRHATRHVPTQDDENTVFKAWAKETGKYNEGVDEPDPAKWKANLRCALNKSREFKLIYDGTKDTPMQPYKIYEVCEGHQPNGDRSQGVEPLPSYVWPKQEVQYPNACGNGSFPPLGTQELLHPDVSEAPPPPAGALAARAPAQTPAGSMPLGGPGSLQNLPPADVSLQPMEQFIPDLLISPHMLPLTDLEIKFHYRGRQASSLTISNPHGCRLFHSSLEPRHQQVELFGPVTLEQVRFPSTEHIPHEKQRFYTHQLLDVMDRGLILELQGQDIYAVRLCQCKVFWTGPCAGERAGPNPIERERKIKLFSLESFLNGLILFQKGQTSTPPPFEIFLCFGEEWPDQKPKEKKLITVQVVPVAARILLEMFSGELSWSADSIRLQISHPDLKDKMVEQFKELHQLWQNQQSLQAPPASTLEPGPGPWAMQASSMQQ</sequence>
<dbReference type="PANTHER" id="PTHR11949:SF10">
    <property type="entry name" value="INTERFERON REGULATORY FACTOR 5"/>
    <property type="match status" value="1"/>
</dbReference>
<dbReference type="PROSITE" id="PS51507">
    <property type="entry name" value="IRF_2"/>
    <property type="match status" value="1"/>
</dbReference>
<dbReference type="Proteomes" id="UP000031443">
    <property type="component" value="Unassembled WGS sequence"/>
</dbReference>
<dbReference type="InterPro" id="IPR036388">
    <property type="entry name" value="WH-like_DNA-bd_sf"/>
</dbReference>
<dbReference type="EMBL" id="KB562234">
    <property type="protein sequence ID" value="EMP28595.1"/>
    <property type="molecule type" value="Genomic_DNA"/>
</dbReference>
<feature type="region of interest" description="Disordered" evidence="9">
    <location>
        <begin position="164"/>
        <end position="187"/>
    </location>
</feature>
<dbReference type="AlphaFoldDB" id="M7AZM7"/>
<protein>
    <submittedName>
        <fullName evidence="11">Interferon regulatory factor 5</fullName>
    </submittedName>
</protein>
<dbReference type="GO" id="GO:0045944">
    <property type="term" value="P:positive regulation of transcription by RNA polymerase II"/>
    <property type="evidence" value="ECO:0007669"/>
    <property type="project" value="UniProtKB-ARBA"/>
</dbReference>
<dbReference type="SMART" id="SM00348">
    <property type="entry name" value="IRF"/>
    <property type="match status" value="1"/>
</dbReference>
<dbReference type="Gene3D" id="1.10.10.10">
    <property type="entry name" value="Winged helix-like DNA-binding domain superfamily/Winged helix DNA-binding domain"/>
    <property type="match status" value="1"/>
</dbReference>
<dbReference type="PROSITE" id="PS00601">
    <property type="entry name" value="IRF_1"/>
    <property type="match status" value="1"/>
</dbReference>
<dbReference type="Pfam" id="PF00605">
    <property type="entry name" value="IRF"/>
    <property type="match status" value="1"/>
</dbReference>
<evidence type="ECO:0000259" key="10">
    <source>
        <dbReference type="PROSITE" id="PS51507"/>
    </source>
</evidence>
<comment type="subcellular location">
    <subcellularLocation>
        <location evidence="2">Cytoplasm</location>
    </subcellularLocation>
    <subcellularLocation>
        <location evidence="1">Nucleus</location>
    </subcellularLocation>
</comment>
<dbReference type="InterPro" id="IPR008984">
    <property type="entry name" value="SMAD_FHA_dom_sf"/>
</dbReference>
<keyword evidence="7" id="KW-0804">Transcription</keyword>
<dbReference type="SUPFAM" id="SSF49879">
    <property type="entry name" value="SMAD/FHA domain"/>
    <property type="match status" value="1"/>
</dbReference>
<keyword evidence="4" id="KW-0832">Ubl conjugation</keyword>
<dbReference type="GO" id="GO:0002376">
    <property type="term" value="P:immune system process"/>
    <property type="evidence" value="ECO:0007669"/>
    <property type="project" value="TreeGrafter"/>
</dbReference>
<dbReference type="InterPro" id="IPR017855">
    <property type="entry name" value="SMAD-like_dom_sf"/>
</dbReference>
<dbReference type="eggNOG" id="ENOG502QSKM">
    <property type="taxonomic scope" value="Eukaryota"/>
</dbReference>
<dbReference type="SMART" id="SM01243">
    <property type="entry name" value="IRF-3"/>
    <property type="match status" value="1"/>
</dbReference>
<organism evidence="11 12">
    <name type="scientific">Chelonia mydas</name>
    <name type="common">Green sea-turtle</name>
    <name type="synonym">Chelonia agassizi</name>
    <dbReference type="NCBI Taxonomy" id="8469"/>
    <lineage>
        <taxon>Eukaryota</taxon>
        <taxon>Metazoa</taxon>
        <taxon>Chordata</taxon>
        <taxon>Craniata</taxon>
        <taxon>Vertebrata</taxon>
        <taxon>Euteleostomi</taxon>
        <taxon>Archelosauria</taxon>
        <taxon>Testudinata</taxon>
        <taxon>Testudines</taxon>
        <taxon>Cryptodira</taxon>
        <taxon>Durocryptodira</taxon>
        <taxon>Americhelydia</taxon>
        <taxon>Chelonioidea</taxon>
        <taxon>Cheloniidae</taxon>
        <taxon>Chelonia</taxon>
    </lineage>
</organism>
<evidence type="ECO:0000256" key="2">
    <source>
        <dbReference type="ARBA" id="ARBA00004496"/>
    </source>
</evidence>
<dbReference type="PANTHER" id="PTHR11949">
    <property type="entry name" value="INTERFERON REGULATORY FACTOR"/>
    <property type="match status" value="1"/>
</dbReference>
<feature type="domain" description="IRF tryptophan pentad repeat" evidence="10">
    <location>
        <begin position="7"/>
        <end position="115"/>
    </location>
</feature>
<dbReference type="GO" id="GO:0005737">
    <property type="term" value="C:cytoplasm"/>
    <property type="evidence" value="ECO:0007669"/>
    <property type="project" value="UniProtKB-SubCell"/>
</dbReference>
<dbReference type="InterPro" id="IPR001346">
    <property type="entry name" value="Interferon_reg_fact_DNA-bd_dom"/>
</dbReference>
<evidence type="ECO:0000313" key="12">
    <source>
        <dbReference type="Proteomes" id="UP000031443"/>
    </source>
</evidence>
<evidence type="ECO:0000256" key="9">
    <source>
        <dbReference type="SAM" id="MobiDB-lite"/>
    </source>
</evidence>
<evidence type="ECO:0000313" key="11">
    <source>
        <dbReference type="EMBL" id="EMP28595.1"/>
    </source>
</evidence>
<dbReference type="InterPro" id="IPR019471">
    <property type="entry name" value="Interferon_reg_factor-3"/>
</dbReference>
<keyword evidence="12" id="KW-1185">Reference proteome</keyword>
<dbReference type="STRING" id="8469.M7AZM7"/>
<dbReference type="GO" id="GO:0000981">
    <property type="term" value="F:DNA-binding transcription factor activity, RNA polymerase II-specific"/>
    <property type="evidence" value="ECO:0007669"/>
    <property type="project" value="TreeGrafter"/>
</dbReference>
<dbReference type="Pfam" id="PF10401">
    <property type="entry name" value="IRF-3"/>
    <property type="match status" value="1"/>
</dbReference>
<dbReference type="Gene3D" id="2.60.200.10">
    <property type="match status" value="1"/>
</dbReference>
<feature type="region of interest" description="Disordered" evidence="9">
    <location>
        <begin position="447"/>
        <end position="472"/>
    </location>
</feature>
<evidence type="ECO:0000256" key="3">
    <source>
        <dbReference type="ARBA" id="ARBA00022490"/>
    </source>
</evidence>
<keyword evidence="6" id="KW-0238">DNA-binding</keyword>
<dbReference type="GO" id="GO:0000978">
    <property type="term" value="F:RNA polymerase II cis-regulatory region sequence-specific DNA binding"/>
    <property type="evidence" value="ECO:0007669"/>
    <property type="project" value="TreeGrafter"/>
</dbReference>
<evidence type="ECO:0000256" key="6">
    <source>
        <dbReference type="ARBA" id="ARBA00023125"/>
    </source>
</evidence>
<dbReference type="InterPro" id="IPR036390">
    <property type="entry name" value="WH_DNA-bd_sf"/>
</dbReference>
<dbReference type="PRINTS" id="PR00267">
    <property type="entry name" value="INTFRNREGFCT"/>
</dbReference>
<dbReference type="CDD" id="cd00103">
    <property type="entry name" value="IRF"/>
    <property type="match status" value="1"/>
</dbReference>
<evidence type="ECO:0000256" key="4">
    <source>
        <dbReference type="ARBA" id="ARBA00022843"/>
    </source>
</evidence>
<evidence type="ECO:0000256" key="5">
    <source>
        <dbReference type="ARBA" id="ARBA00023015"/>
    </source>
</evidence>
<dbReference type="FunFam" id="1.10.10.10:FF:000093">
    <property type="entry name" value="Putative interferon regulatory factor 6"/>
    <property type="match status" value="1"/>
</dbReference>
<dbReference type="SUPFAM" id="SSF46785">
    <property type="entry name" value="Winged helix' DNA-binding domain"/>
    <property type="match status" value="1"/>
</dbReference>
<dbReference type="GO" id="GO:0005634">
    <property type="term" value="C:nucleus"/>
    <property type="evidence" value="ECO:0007669"/>
    <property type="project" value="UniProtKB-SubCell"/>
</dbReference>
<evidence type="ECO:0000256" key="8">
    <source>
        <dbReference type="ARBA" id="ARBA00023242"/>
    </source>
</evidence>
<reference evidence="12" key="1">
    <citation type="journal article" date="2013" name="Nat. Genet.">
        <title>The draft genomes of soft-shell turtle and green sea turtle yield insights into the development and evolution of the turtle-specific body plan.</title>
        <authorList>
            <person name="Wang Z."/>
            <person name="Pascual-Anaya J."/>
            <person name="Zadissa A."/>
            <person name="Li W."/>
            <person name="Niimura Y."/>
            <person name="Huang Z."/>
            <person name="Li C."/>
            <person name="White S."/>
            <person name="Xiong Z."/>
            <person name="Fang D."/>
            <person name="Wang B."/>
            <person name="Ming Y."/>
            <person name="Chen Y."/>
            <person name="Zheng Y."/>
            <person name="Kuraku S."/>
            <person name="Pignatelli M."/>
            <person name="Herrero J."/>
            <person name="Beal K."/>
            <person name="Nozawa M."/>
            <person name="Li Q."/>
            <person name="Wang J."/>
            <person name="Zhang H."/>
            <person name="Yu L."/>
            <person name="Shigenobu S."/>
            <person name="Wang J."/>
            <person name="Liu J."/>
            <person name="Flicek P."/>
            <person name="Searle S."/>
            <person name="Wang J."/>
            <person name="Kuratani S."/>
            <person name="Yin Y."/>
            <person name="Aken B."/>
            <person name="Zhang G."/>
            <person name="Irie N."/>
        </authorList>
    </citation>
    <scope>NUCLEOTIDE SEQUENCE [LARGE SCALE GENOMIC DNA]</scope>
</reference>
<dbReference type="InterPro" id="IPR019817">
    <property type="entry name" value="Interferon_reg_fac_CS"/>
</dbReference>
<gene>
    <name evidence="11" type="ORF">UY3_14309</name>
</gene>
<keyword evidence="5" id="KW-0805">Transcription regulation</keyword>
<evidence type="ECO:0000256" key="1">
    <source>
        <dbReference type="ARBA" id="ARBA00004123"/>
    </source>
</evidence>
<feature type="compositionally biased region" description="Low complexity" evidence="9">
    <location>
        <begin position="173"/>
        <end position="185"/>
    </location>
</feature>
<evidence type="ECO:0000256" key="7">
    <source>
        <dbReference type="ARBA" id="ARBA00023163"/>
    </source>
</evidence>